<dbReference type="InterPro" id="IPR025857">
    <property type="entry name" value="MacB_PCD"/>
</dbReference>
<comment type="caution">
    <text evidence="10">The sequence shown here is derived from an EMBL/GenBank/DDBJ whole genome shotgun (WGS) entry which is preliminary data.</text>
</comment>
<accession>A0A2V4DRA3</accession>
<protein>
    <submittedName>
        <fullName evidence="10">ABC transporter permease</fullName>
    </submittedName>
</protein>
<dbReference type="Proteomes" id="UP000247673">
    <property type="component" value="Unassembled WGS sequence"/>
</dbReference>
<dbReference type="OrthoDB" id="9770036at2"/>
<organism evidence="10 11">
    <name type="scientific">Gilliamella apis</name>
    <dbReference type="NCBI Taxonomy" id="1970738"/>
    <lineage>
        <taxon>Bacteria</taxon>
        <taxon>Pseudomonadati</taxon>
        <taxon>Pseudomonadota</taxon>
        <taxon>Gammaproteobacteria</taxon>
        <taxon>Orbales</taxon>
        <taxon>Orbaceae</taxon>
        <taxon>Gilliamella</taxon>
    </lineage>
</organism>
<keyword evidence="11" id="KW-1185">Reference proteome</keyword>
<feature type="domain" description="MacB-like periplasmic core" evidence="9">
    <location>
        <begin position="26"/>
        <end position="225"/>
    </location>
</feature>
<dbReference type="InterPro" id="IPR050250">
    <property type="entry name" value="Macrolide_Exporter_MacB"/>
</dbReference>
<keyword evidence="3 7" id="KW-0812">Transmembrane</keyword>
<feature type="transmembrane region" description="Helical" evidence="7">
    <location>
        <begin position="257"/>
        <end position="282"/>
    </location>
</feature>
<evidence type="ECO:0000259" key="8">
    <source>
        <dbReference type="Pfam" id="PF02687"/>
    </source>
</evidence>
<comment type="similarity">
    <text evidence="6">Belongs to the ABC-4 integral membrane protein family.</text>
</comment>
<sequence length="381" mass="41997">MMMNKNQRFILKTLLSSLIRRRSRIAIALLGVAIGATVLLGMVTLCYDIPRQMGQEFRSYGANLLLMPANNQPTMPMAEVKKAVSLLPQDKLLGVTPFRYDSIRSNQQPYTIVGTQFDQVINTSPYWKIEGDVPKNPNEIMIGTDIAHFAKLSIGSTIPISGKSKQNSRFDEELTITGIVKTGRTEDNFIFIELNDLETLLEENNQAEVVEISITATQDELQRYIQNIKDNSSSVEPHLIKWVTQSEASVLGKLSSLLYLVTLVVLILTMICVATTMMTVVMERRKEIGLKKAIGATNKSIAKEFLAEGLILGIVGGVIGVICGLIFAQVISANVFGRSIVIEFYLIPTTIIISAVVTIIACLIPVKRALEVEPALVLRGE</sequence>
<gene>
    <name evidence="10" type="ORF">DKK78_09260</name>
</gene>
<feature type="transmembrane region" description="Helical" evidence="7">
    <location>
        <begin position="309"/>
        <end position="332"/>
    </location>
</feature>
<keyword evidence="5 7" id="KW-0472">Membrane</keyword>
<feature type="domain" description="ABC3 transporter permease C-terminal" evidence="8">
    <location>
        <begin position="260"/>
        <end position="374"/>
    </location>
</feature>
<dbReference type="InterPro" id="IPR003838">
    <property type="entry name" value="ABC3_permease_C"/>
</dbReference>
<evidence type="ECO:0000313" key="10">
    <source>
        <dbReference type="EMBL" id="PXY90566.1"/>
    </source>
</evidence>
<dbReference type="GO" id="GO:0022857">
    <property type="term" value="F:transmembrane transporter activity"/>
    <property type="evidence" value="ECO:0007669"/>
    <property type="project" value="TreeGrafter"/>
</dbReference>
<evidence type="ECO:0000256" key="6">
    <source>
        <dbReference type="ARBA" id="ARBA00038076"/>
    </source>
</evidence>
<dbReference type="EMBL" id="QGLO01000006">
    <property type="protein sequence ID" value="PXY90566.1"/>
    <property type="molecule type" value="Genomic_DNA"/>
</dbReference>
<evidence type="ECO:0000256" key="5">
    <source>
        <dbReference type="ARBA" id="ARBA00023136"/>
    </source>
</evidence>
<dbReference type="GO" id="GO:0005886">
    <property type="term" value="C:plasma membrane"/>
    <property type="evidence" value="ECO:0007669"/>
    <property type="project" value="UniProtKB-SubCell"/>
</dbReference>
<reference evidence="10 11" key="1">
    <citation type="submission" date="2018-05" db="EMBL/GenBank/DDBJ databases">
        <title>Reference genomes for bee gut microbiota database.</title>
        <authorList>
            <person name="Ellegaard K.M."/>
        </authorList>
    </citation>
    <scope>NUCLEOTIDE SEQUENCE [LARGE SCALE GENOMIC DNA]</scope>
    <source>
        <strain evidence="10 11">ESL0172</strain>
    </source>
</reference>
<dbReference type="AlphaFoldDB" id="A0A2V4DRA3"/>
<comment type="subcellular location">
    <subcellularLocation>
        <location evidence="1">Cell membrane</location>
        <topology evidence="1">Multi-pass membrane protein</topology>
    </subcellularLocation>
</comment>
<evidence type="ECO:0000256" key="1">
    <source>
        <dbReference type="ARBA" id="ARBA00004651"/>
    </source>
</evidence>
<evidence type="ECO:0000256" key="3">
    <source>
        <dbReference type="ARBA" id="ARBA00022692"/>
    </source>
</evidence>
<name>A0A2V4DRA3_9GAMM</name>
<dbReference type="Pfam" id="PF12704">
    <property type="entry name" value="MacB_PCD"/>
    <property type="match status" value="1"/>
</dbReference>
<dbReference type="PANTHER" id="PTHR30572">
    <property type="entry name" value="MEMBRANE COMPONENT OF TRANSPORTER-RELATED"/>
    <property type="match status" value="1"/>
</dbReference>
<evidence type="ECO:0000256" key="7">
    <source>
        <dbReference type="SAM" id="Phobius"/>
    </source>
</evidence>
<evidence type="ECO:0000313" key="11">
    <source>
        <dbReference type="Proteomes" id="UP000247673"/>
    </source>
</evidence>
<proteinExistence type="inferred from homology"/>
<keyword evidence="2" id="KW-1003">Cell membrane</keyword>
<dbReference type="Pfam" id="PF02687">
    <property type="entry name" value="FtsX"/>
    <property type="match status" value="1"/>
</dbReference>
<evidence type="ECO:0000256" key="2">
    <source>
        <dbReference type="ARBA" id="ARBA00022475"/>
    </source>
</evidence>
<evidence type="ECO:0000256" key="4">
    <source>
        <dbReference type="ARBA" id="ARBA00022989"/>
    </source>
</evidence>
<evidence type="ECO:0000259" key="9">
    <source>
        <dbReference type="Pfam" id="PF12704"/>
    </source>
</evidence>
<feature type="transmembrane region" description="Helical" evidence="7">
    <location>
        <begin position="344"/>
        <end position="366"/>
    </location>
</feature>
<keyword evidence="4 7" id="KW-1133">Transmembrane helix</keyword>
<dbReference type="PANTHER" id="PTHR30572:SF4">
    <property type="entry name" value="ABC TRANSPORTER PERMEASE YTRF"/>
    <property type="match status" value="1"/>
</dbReference>